<organism evidence="2 3">
    <name type="scientific">Asanoa ishikariensis</name>
    <dbReference type="NCBI Taxonomy" id="137265"/>
    <lineage>
        <taxon>Bacteria</taxon>
        <taxon>Bacillati</taxon>
        <taxon>Actinomycetota</taxon>
        <taxon>Actinomycetes</taxon>
        <taxon>Micromonosporales</taxon>
        <taxon>Micromonosporaceae</taxon>
        <taxon>Asanoa</taxon>
    </lineage>
</organism>
<dbReference type="EMBL" id="FNQB01000001">
    <property type="protein sequence ID" value="SDY92446.1"/>
    <property type="molecule type" value="Genomic_DNA"/>
</dbReference>
<keyword evidence="3" id="KW-1185">Reference proteome</keyword>
<dbReference type="GO" id="GO:0006355">
    <property type="term" value="P:regulation of DNA-templated transcription"/>
    <property type="evidence" value="ECO:0007669"/>
    <property type="project" value="TreeGrafter"/>
</dbReference>
<dbReference type="OrthoDB" id="4265717at2"/>
<dbReference type="RefSeq" id="WP_090790024.1">
    <property type="nucleotide sequence ID" value="NZ_BOND01000026.1"/>
</dbReference>
<feature type="domain" description="DJ-1/PfpI" evidence="1">
    <location>
        <begin position="2"/>
        <end position="161"/>
    </location>
</feature>
<dbReference type="PANTHER" id="PTHR43130:SF2">
    <property type="entry name" value="DJ-1_PFPI DOMAIN-CONTAINING PROTEIN"/>
    <property type="match status" value="1"/>
</dbReference>
<dbReference type="CDD" id="cd03139">
    <property type="entry name" value="GATase1_PfpI_2"/>
    <property type="match status" value="1"/>
</dbReference>
<evidence type="ECO:0000313" key="3">
    <source>
        <dbReference type="Proteomes" id="UP000199632"/>
    </source>
</evidence>
<evidence type="ECO:0000313" key="2">
    <source>
        <dbReference type="EMBL" id="SDY92446.1"/>
    </source>
</evidence>
<dbReference type="Proteomes" id="UP000199632">
    <property type="component" value="Unassembled WGS sequence"/>
</dbReference>
<dbReference type="STRING" id="137265.SAMN05421684_2337"/>
<dbReference type="InterPro" id="IPR052158">
    <property type="entry name" value="INH-QAR"/>
</dbReference>
<name>A0A1H3NU27_9ACTN</name>
<dbReference type="SUPFAM" id="SSF52317">
    <property type="entry name" value="Class I glutamine amidotransferase-like"/>
    <property type="match status" value="1"/>
</dbReference>
<reference evidence="3" key="1">
    <citation type="submission" date="2016-10" db="EMBL/GenBank/DDBJ databases">
        <authorList>
            <person name="Varghese N."/>
            <person name="Submissions S."/>
        </authorList>
    </citation>
    <scope>NUCLEOTIDE SEQUENCE [LARGE SCALE GENOMIC DNA]</scope>
    <source>
        <strain evidence="3">DSM 44718</strain>
    </source>
</reference>
<sequence>MQIAILLYDRFTALDAVGPYDVLSHLPGAEVVFVAERPGPVTNEVGGLSLVAGAALADVPTPDVVVVPGGPGQTAHMGDGPILRWLRAVDAHTTWTASVCSGSLLLAAAGLLTGRTATSHWLVREQLADHGAIPIADRYVFDGKYVTAAGVSAGLDMAFALAGRIAGDAVAQVIQLAHEYDPRPPYASGNPDTAPRAIADAVLARRSAIVS</sequence>
<evidence type="ECO:0000259" key="1">
    <source>
        <dbReference type="Pfam" id="PF01965"/>
    </source>
</evidence>
<proteinExistence type="predicted"/>
<dbReference type="AlphaFoldDB" id="A0A1H3NU27"/>
<gene>
    <name evidence="2" type="ORF">SAMN05421684_2337</name>
</gene>
<dbReference type="InterPro" id="IPR029062">
    <property type="entry name" value="Class_I_gatase-like"/>
</dbReference>
<dbReference type="Gene3D" id="3.40.50.880">
    <property type="match status" value="1"/>
</dbReference>
<accession>A0A1H3NU27</accession>
<dbReference type="Pfam" id="PF01965">
    <property type="entry name" value="DJ-1_PfpI"/>
    <property type="match status" value="1"/>
</dbReference>
<dbReference type="PANTHER" id="PTHR43130">
    <property type="entry name" value="ARAC-FAMILY TRANSCRIPTIONAL REGULATOR"/>
    <property type="match status" value="1"/>
</dbReference>
<protein>
    <submittedName>
        <fullName evidence="2">DJ-1/PfpI family protein</fullName>
    </submittedName>
</protein>
<dbReference type="InterPro" id="IPR002818">
    <property type="entry name" value="DJ-1/PfpI"/>
</dbReference>